<dbReference type="InterPro" id="IPR000407">
    <property type="entry name" value="GDA1_CD39_NTPase"/>
</dbReference>
<dbReference type="Pfam" id="PF01150">
    <property type="entry name" value="GDA1_CD39"/>
    <property type="match status" value="1"/>
</dbReference>
<protein>
    <submittedName>
        <fullName evidence="4">ENTPD5</fullName>
    </submittedName>
</protein>
<dbReference type="EMBL" id="CP092885">
    <property type="protein sequence ID" value="UYV83485.1"/>
    <property type="molecule type" value="Genomic_DNA"/>
</dbReference>
<evidence type="ECO:0000313" key="4">
    <source>
        <dbReference type="EMBL" id="UYV83485.1"/>
    </source>
</evidence>
<feature type="compositionally biased region" description="Polar residues" evidence="3">
    <location>
        <begin position="24"/>
        <end position="47"/>
    </location>
</feature>
<keyword evidence="5" id="KW-1185">Reference proteome</keyword>
<dbReference type="PANTHER" id="PTHR11782:SF127">
    <property type="entry name" value="NTPASE, ISOFORM F"/>
    <property type="match status" value="1"/>
</dbReference>
<evidence type="ECO:0000313" key="5">
    <source>
        <dbReference type="Proteomes" id="UP001235939"/>
    </source>
</evidence>
<gene>
    <name evidence="4" type="ORF">LAZ67_23001175</name>
</gene>
<name>A0ABY6LQI0_9ARAC</name>
<dbReference type="Gene3D" id="3.30.420.40">
    <property type="match status" value="1"/>
</dbReference>
<comment type="similarity">
    <text evidence="1">Belongs to the GDA1/CD39 NTPase family.</text>
</comment>
<sequence>MLKQHHREWIPARVTQEVAPRSYKVQTPTGEYRRNSSFMRHSNLESPKQQRRKIPEIPKSTLPEGPGPSGDKEQAQVPEELNTSPRAFSGQEPRSDHQNAEHKNACPLQQGPGGSSSHPNDLKNEFLQRGEMSGHQVSEGHYIYQPHLINRSKSRPSPEELAKYPFLINQEKLTTDVFWAVGLHQRGASCISTTKKLTSIQLYIEERVDVPGGLESGDHHQEELELEGEYYQEVKPGLSSYADNPLRAAFSLVPLLSAALKRVPSDRWATTPLLLKATAGLRLLTDAQANAILHEVEHLFRQYPFSVSPGAVSMMSGEDEGKCPSILTLAAKDVCSFIISP</sequence>
<feature type="compositionally biased region" description="Basic and acidic residues" evidence="3">
    <location>
        <begin position="93"/>
        <end position="104"/>
    </location>
</feature>
<reference evidence="4 5" key="1">
    <citation type="submission" date="2022-03" db="EMBL/GenBank/DDBJ databases">
        <title>A chromosomal length assembly of Cordylochernes scorpioides.</title>
        <authorList>
            <person name="Zeh D."/>
            <person name="Zeh J."/>
        </authorList>
    </citation>
    <scope>NUCLEOTIDE SEQUENCE [LARGE SCALE GENOMIC DNA]</scope>
    <source>
        <strain evidence="4">IN4F17</strain>
        <tissue evidence="4">Whole Body</tissue>
    </source>
</reference>
<dbReference type="Proteomes" id="UP001235939">
    <property type="component" value="Chromosome 23"/>
</dbReference>
<evidence type="ECO:0000256" key="3">
    <source>
        <dbReference type="SAM" id="MobiDB-lite"/>
    </source>
</evidence>
<dbReference type="PANTHER" id="PTHR11782">
    <property type="entry name" value="ADENOSINE/GUANOSINE DIPHOSPHATASE"/>
    <property type="match status" value="1"/>
</dbReference>
<keyword evidence="2" id="KW-0378">Hydrolase</keyword>
<organism evidence="4 5">
    <name type="scientific">Cordylochernes scorpioides</name>
    <dbReference type="NCBI Taxonomy" id="51811"/>
    <lineage>
        <taxon>Eukaryota</taxon>
        <taxon>Metazoa</taxon>
        <taxon>Ecdysozoa</taxon>
        <taxon>Arthropoda</taxon>
        <taxon>Chelicerata</taxon>
        <taxon>Arachnida</taxon>
        <taxon>Pseudoscorpiones</taxon>
        <taxon>Cheliferoidea</taxon>
        <taxon>Chernetidae</taxon>
        <taxon>Cordylochernes</taxon>
    </lineage>
</organism>
<proteinExistence type="inferred from homology"/>
<feature type="region of interest" description="Disordered" evidence="3">
    <location>
        <begin position="1"/>
        <end position="123"/>
    </location>
</feature>
<accession>A0ABY6LQI0</accession>
<evidence type="ECO:0000256" key="1">
    <source>
        <dbReference type="ARBA" id="ARBA00009283"/>
    </source>
</evidence>
<evidence type="ECO:0000256" key="2">
    <source>
        <dbReference type="ARBA" id="ARBA00022801"/>
    </source>
</evidence>